<feature type="chain" id="PRO_5004674087" evidence="1">
    <location>
        <begin position="21"/>
        <end position="164"/>
    </location>
</feature>
<gene>
    <name evidence="2" type="ORF">EBH_0048790</name>
</gene>
<protein>
    <submittedName>
        <fullName evidence="2">Uncharacterized protein</fullName>
    </submittedName>
</protein>
<evidence type="ECO:0000313" key="3">
    <source>
        <dbReference type="Proteomes" id="UP000030750"/>
    </source>
</evidence>
<dbReference type="AlphaFoldDB" id="U6LJ48"/>
<name>U6LJ48_9EIME</name>
<dbReference type="OrthoDB" id="345401at2759"/>
<feature type="signal peptide" evidence="1">
    <location>
        <begin position="1"/>
        <end position="20"/>
    </location>
</feature>
<reference evidence="2" key="1">
    <citation type="submission" date="2013-10" db="EMBL/GenBank/DDBJ databases">
        <title>Genomic analysis of the causative agents of coccidiosis in chickens.</title>
        <authorList>
            <person name="Reid A.J."/>
            <person name="Blake D."/>
            <person name="Billington K."/>
            <person name="Browne H."/>
            <person name="Dunn M."/>
            <person name="Hung S."/>
            <person name="Kawahara F."/>
            <person name="Miranda-Saavedra D."/>
            <person name="Mourier T."/>
            <person name="Nagra H."/>
            <person name="Otto T.D."/>
            <person name="Rawlings N."/>
            <person name="Sanchez A."/>
            <person name="Sanders M."/>
            <person name="Subramaniam C."/>
            <person name="Tay Y."/>
            <person name="Dear P."/>
            <person name="Doerig C."/>
            <person name="Gruber A."/>
            <person name="Parkinson J."/>
            <person name="Shirley M."/>
            <person name="Wan K.L."/>
            <person name="Berriman M."/>
            <person name="Tomley F."/>
            <person name="Pain A."/>
        </authorList>
    </citation>
    <scope>NUCLEOTIDE SEQUENCE [LARGE SCALE GENOMIC DNA]</scope>
    <source>
        <strain evidence="2">Houghton</strain>
    </source>
</reference>
<evidence type="ECO:0000256" key="1">
    <source>
        <dbReference type="SAM" id="SignalP"/>
    </source>
</evidence>
<proteinExistence type="predicted"/>
<dbReference type="Proteomes" id="UP000030750">
    <property type="component" value="Unassembled WGS sequence"/>
</dbReference>
<organism evidence="2 3">
    <name type="scientific">Eimeria brunetti</name>
    <dbReference type="NCBI Taxonomy" id="51314"/>
    <lineage>
        <taxon>Eukaryota</taxon>
        <taxon>Sar</taxon>
        <taxon>Alveolata</taxon>
        <taxon>Apicomplexa</taxon>
        <taxon>Conoidasida</taxon>
        <taxon>Coccidia</taxon>
        <taxon>Eucoccidiorida</taxon>
        <taxon>Eimeriorina</taxon>
        <taxon>Eimeriidae</taxon>
        <taxon>Eimeria</taxon>
    </lineage>
</organism>
<dbReference type="EMBL" id="HG711197">
    <property type="protein sequence ID" value="CDJ48549.1"/>
    <property type="molecule type" value="Genomic_DNA"/>
</dbReference>
<keyword evidence="1" id="KW-0732">Signal</keyword>
<dbReference type="VEuPathDB" id="ToxoDB:EBH_0048790"/>
<sequence length="164" mass="17238">MKSFGAISAILAVFLSSADAAVKKTVMWPENGSIKFSTPTSPAKISVDLVDCTKVDVNFADNVVQVHAPGGETHTLDASERLRADGGELVVLFSQFGGQGHVIVNAEDLAGGFETRMLSFALPQCKISRVRATGIEGSPVPTDGHVAISEEIVKAFQDAYGKSS</sequence>
<reference evidence="2" key="2">
    <citation type="submission" date="2013-10" db="EMBL/GenBank/DDBJ databases">
        <authorList>
            <person name="Aslett M."/>
        </authorList>
    </citation>
    <scope>NUCLEOTIDE SEQUENCE [LARGE SCALE GENOMIC DNA]</scope>
    <source>
        <strain evidence="2">Houghton</strain>
    </source>
</reference>
<accession>U6LJ48</accession>
<keyword evidence="3" id="KW-1185">Reference proteome</keyword>
<evidence type="ECO:0000313" key="2">
    <source>
        <dbReference type="EMBL" id="CDJ48549.1"/>
    </source>
</evidence>